<dbReference type="GO" id="GO:0008270">
    <property type="term" value="F:zinc ion binding"/>
    <property type="evidence" value="ECO:0007669"/>
    <property type="project" value="UniProtKB-KW"/>
</dbReference>
<reference evidence="8" key="1">
    <citation type="submission" date="2010-11" db="EMBL/GenBank/DDBJ databases">
        <title>The complete genome of Desulfurococcus mucosus DSM 2162.</title>
        <authorList>
            <consortium name="US DOE Joint Genome Institute (JGI-PGF)"/>
            <person name="Lucas S."/>
            <person name="Copeland A."/>
            <person name="Lapidus A."/>
            <person name="Bruce D."/>
            <person name="Goodwin L."/>
            <person name="Pitluck S."/>
            <person name="Kyrpides N."/>
            <person name="Mavromatis K."/>
            <person name="Pagani I."/>
            <person name="Ivanova N."/>
            <person name="Ovchinnikova G."/>
            <person name="Chertkov O."/>
            <person name="Held B."/>
            <person name="Brettin T."/>
            <person name="Detter J.C."/>
            <person name="Tapia R."/>
            <person name="Han C."/>
            <person name="Land M."/>
            <person name="Hauser L."/>
            <person name="Markowitz V."/>
            <person name="Cheng J.-F."/>
            <person name="Hugenholtz P."/>
            <person name="Woyke T."/>
            <person name="Wu D."/>
            <person name="Wirth R."/>
            <person name="Bilek Y."/>
            <person name="Hader T."/>
            <person name="Klenk H.-P."/>
            <person name="Eisen J.A."/>
        </authorList>
    </citation>
    <scope>NUCLEOTIDE SEQUENCE [LARGE SCALE GENOMIC DNA]</scope>
    <source>
        <strain evidence="8">ATCC 35584 / DSM 2162 / JCM 9187 / O7/1</strain>
    </source>
</reference>
<evidence type="ECO:0000256" key="5">
    <source>
        <dbReference type="PROSITE-ProRule" id="PRU00469"/>
    </source>
</evidence>
<dbReference type="OrthoDB" id="7429at2157"/>
<evidence type="ECO:0000259" key="6">
    <source>
        <dbReference type="PROSITE" id="PS51134"/>
    </source>
</evidence>
<dbReference type="Gene3D" id="1.10.472.170">
    <property type="match status" value="1"/>
</dbReference>
<dbReference type="eggNOG" id="arCOG01981">
    <property type="taxonomic scope" value="Archaea"/>
</dbReference>
<dbReference type="RefSeq" id="WP_013561667.1">
    <property type="nucleotide sequence ID" value="NC_014961.1"/>
</dbReference>
<protein>
    <submittedName>
        <fullName evidence="7">Transcription factor TFIIB cyclin-related protein</fullName>
    </submittedName>
</protein>
<comment type="similarity">
    <text evidence="1">Belongs to the TFIIB family.</text>
</comment>
<dbReference type="InterPro" id="IPR000812">
    <property type="entry name" value="TFIIB"/>
</dbReference>
<evidence type="ECO:0000256" key="1">
    <source>
        <dbReference type="ARBA" id="ARBA00010857"/>
    </source>
</evidence>
<dbReference type="InterPro" id="IPR036915">
    <property type="entry name" value="Cyclin-like_sf"/>
</dbReference>
<dbReference type="PANTHER" id="PTHR11618:SF13">
    <property type="entry name" value="TRANSCRIPTION INITIATION FACTOR IIB"/>
    <property type="match status" value="1"/>
</dbReference>
<evidence type="ECO:0000256" key="4">
    <source>
        <dbReference type="ARBA" id="ARBA00023163"/>
    </source>
</evidence>
<accession>E8R712</accession>
<dbReference type="CDD" id="cd00043">
    <property type="entry name" value="CYCLIN_SF"/>
    <property type="match status" value="1"/>
</dbReference>
<keyword evidence="4" id="KW-0804">Transcription</keyword>
<organism evidence="7 8">
    <name type="scientific">Desulfurococcus mucosus (strain ATCC 35584 / DSM 2162 / JCM 9187 / O7/1)</name>
    <dbReference type="NCBI Taxonomy" id="765177"/>
    <lineage>
        <taxon>Archaea</taxon>
        <taxon>Thermoproteota</taxon>
        <taxon>Thermoprotei</taxon>
        <taxon>Desulfurococcales</taxon>
        <taxon>Desulfurococcaceae</taxon>
        <taxon>Desulfurococcus</taxon>
    </lineage>
</organism>
<proteinExistence type="inferred from homology"/>
<dbReference type="HOGENOM" id="CLU_043736_0_1_2"/>
<dbReference type="STRING" id="765177.Desmu_0126"/>
<gene>
    <name evidence="7" type="ordered locus">Desmu_0126</name>
</gene>
<dbReference type="PROSITE" id="PS51134">
    <property type="entry name" value="ZF_TFIIB"/>
    <property type="match status" value="1"/>
</dbReference>
<sequence>MRCPHCGRDTVIFDSDSNTYVCQVCGAVVDERPAYQGTEGFPKNNTTPRNSGALTHRVHDHGVGGTEIAGSFKAHLRRGRSWVRANSEIKVDKRDRKLKKALQWLNEYLKLLDPPTPVRETAALLVREAVKDKNFKENTVRKIIVAAIYLSYKINKQPRSAKVFCSELNIEDGYLWEGIRLIREAVKDVKLTHEHYDPRYYIGFITHRLNAPPVVETLANSIASSAESYGFLSGKNPASLAAASVYLAGIISNNKRNQLEVAETIGLTDVAIRNAYDSILRNLDIDVLL</sequence>
<dbReference type="GO" id="GO:0097550">
    <property type="term" value="C:transcription preinitiation complex"/>
    <property type="evidence" value="ECO:0007669"/>
    <property type="project" value="TreeGrafter"/>
</dbReference>
<dbReference type="PANTHER" id="PTHR11618">
    <property type="entry name" value="TRANSCRIPTION INITIATION FACTOR IIB-RELATED"/>
    <property type="match status" value="1"/>
</dbReference>
<dbReference type="KEGG" id="dmu:Desmu_0126"/>
<keyword evidence="5" id="KW-0862">Zinc</keyword>
<dbReference type="Gene3D" id="1.10.472.10">
    <property type="entry name" value="Cyclin-like"/>
    <property type="match status" value="1"/>
</dbReference>
<evidence type="ECO:0000256" key="2">
    <source>
        <dbReference type="ARBA" id="ARBA00022737"/>
    </source>
</evidence>
<reference evidence="7 8" key="2">
    <citation type="journal article" date="2011" name="Stand. Genomic Sci.">
        <title>Complete genome sequence of Desulfurococcus mucosus type strain (O7/1).</title>
        <authorList>
            <person name="Wirth R."/>
            <person name="Chertkov O."/>
            <person name="Held B."/>
            <person name="Lapidus A."/>
            <person name="Nolan M."/>
            <person name="Lucas S."/>
            <person name="Hammon N."/>
            <person name="Deshpande S."/>
            <person name="Cheng J.F."/>
            <person name="Tapia R."/>
            <person name="Han C."/>
            <person name="Goodwin L."/>
            <person name="Pitluck S."/>
            <person name="Liolios K."/>
            <person name="Ioanna P."/>
            <person name="Ivanova N."/>
            <person name="Mavromatis K."/>
            <person name="Mikhailova N."/>
            <person name="Pati A."/>
            <person name="Chen A."/>
            <person name="Palaniappan K."/>
            <person name="Land M."/>
            <person name="Hauser L."/>
            <person name="Chang Y.J."/>
            <person name="Jeffries C.D."/>
            <person name="Bilek Y."/>
            <person name="Hader T."/>
            <person name="Rohde M."/>
            <person name="Spring S."/>
            <person name="Sikorski J."/>
            <person name="Goker M."/>
            <person name="Woyke T."/>
            <person name="Bristow J."/>
            <person name="Eisen J.A."/>
            <person name="Markowitz V."/>
            <person name="Hugenholtz P."/>
            <person name="Kyrpides N.C."/>
            <person name="Klenk H.P."/>
        </authorList>
    </citation>
    <scope>NUCLEOTIDE SEQUENCE [LARGE SCALE GENOMIC DNA]</scope>
    <source>
        <strain evidence="8">ATCC 35584 / DSM 2162 / JCM 9187 / O7/1</strain>
    </source>
</reference>
<dbReference type="GeneID" id="10152814"/>
<dbReference type="GO" id="GO:0070897">
    <property type="term" value="P:transcription preinitiation complex assembly"/>
    <property type="evidence" value="ECO:0007669"/>
    <property type="project" value="InterPro"/>
</dbReference>
<dbReference type="PRINTS" id="PR00685">
    <property type="entry name" value="TIFACTORIIB"/>
</dbReference>
<dbReference type="SUPFAM" id="SSF57783">
    <property type="entry name" value="Zinc beta-ribbon"/>
    <property type="match status" value="1"/>
</dbReference>
<keyword evidence="2" id="KW-0677">Repeat</keyword>
<dbReference type="InterPro" id="IPR013137">
    <property type="entry name" value="Znf_TFIIB"/>
</dbReference>
<dbReference type="InterPro" id="IPR013763">
    <property type="entry name" value="Cyclin-like_dom"/>
</dbReference>
<dbReference type="Proteomes" id="UP000001068">
    <property type="component" value="Chromosome"/>
</dbReference>
<keyword evidence="3" id="KW-0805">Transcription regulation</keyword>
<dbReference type="AlphaFoldDB" id="E8R712"/>
<dbReference type="Pfam" id="PF00382">
    <property type="entry name" value="TFIIB"/>
    <property type="match status" value="1"/>
</dbReference>
<dbReference type="SUPFAM" id="SSF47954">
    <property type="entry name" value="Cyclin-like"/>
    <property type="match status" value="2"/>
</dbReference>
<keyword evidence="5" id="KW-0479">Metal-binding</keyword>
<dbReference type="EMBL" id="CP002363">
    <property type="protein sequence ID" value="ADV64445.1"/>
    <property type="molecule type" value="Genomic_DNA"/>
</dbReference>
<dbReference type="InterPro" id="IPR013150">
    <property type="entry name" value="TFIIB_cyclin"/>
</dbReference>
<evidence type="ECO:0000256" key="3">
    <source>
        <dbReference type="ARBA" id="ARBA00023015"/>
    </source>
</evidence>
<name>E8R712_DESM0</name>
<keyword evidence="5" id="KW-0863">Zinc-finger</keyword>
<evidence type="ECO:0000313" key="7">
    <source>
        <dbReference type="EMBL" id="ADV64445.1"/>
    </source>
</evidence>
<dbReference type="SMART" id="SM00385">
    <property type="entry name" value="CYCLIN"/>
    <property type="match status" value="2"/>
</dbReference>
<keyword evidence="8" id="KW-1185">Reference proteome</keyword>
<dbReference type="GO" id="GO:0017025">
    <property type="term" value="F:TBP-class protein binding"/>
    <property type="evidence" value="ECO:0007669"/>
    <property type="project" value="InterPro"/>
</dbReference>
<evidence type="ECO:0000313" key="8">
    <source>
        <dbReference type="Proteomes" id="UP000001068"/>
    </source>
</evidence>
<feature type="domain" description="TFIIB-type" evidence="6">
    <location>
        <begin position="1"/>
        <end position="30"/>
    </location>
</feature>
<dbReference type="Pfam" id="PF08271">
    <property type="entry name" value="Zn_Ribbon_TF"/>
    <property type="match status" value="1"/>
</dbReference>